<feature type="transmembrane region" description="Helical" evidence="4">
    <location>
        <begin position="300"/>
        <end position="317"/>
    </location>
</feature>
<evidence type="ECO:0000256" key="2">
    <source>
        <dbReference type="ARBA" id="ARBA00022676"/>
    </source>
</evidence>
<dbReference type="RefSeq" id="WP_245707292.1">
    <property type="nucleotide sequence ID" value="NZ_FNBE01000002.1"/>
</dbReference>
<dbReference type="EMBL" id="FNBE01000002">
    <property type="protein sequence ID" value="SDE91230.1"/>
    <property type="molecule type" value="Genomic_DNA"/>
</dbReference>
<evidence type="ECO:0000256" key="4">
    <source>
        <dbReference type="SAM" id="Phobius"/>
    </source>
</evidence>
<reference evidence="5 6" key="1">
    <citation type="submission" date="2016-10" db="EMBL/GenBank/DDBJ databases">
        <authorList>
            <person name="de Groot N.N."/>
        </authorList>
    </citation>
    <scope>NUCLEOTIDE SEQUENCE [LARGE SCALE GENOMIC DNA]</scope>
    <source>
        <strain evidence="5 6">CGMCC 4.3143</strain>
    </source>
</reference>
<dbReference type="PANTHER" id="PTHR43630">
    <property type="entry name" value="POLY-BETA-1,6-N-ACETYL-D-GLUCOSAMINE SYNTHASE"/>
    <property type="match status" value="1"/>
</dbReference>
<dbReference type="AlphaFoldDB" id="A0A1G7GSV8"/>
<evidence type="ECO:0000313" key="6">
    <source>
        <dbReference type="Proteomes" id="UP000198967"/>
    </source>
</evidence>
<keyword evidence="6" id="KW-1185">Reference proteome</keyword>
<feature type="transmembrane region" description="Helical" evidence="4">
    <location>
        <begin position="271"/>
        <end position="294"/>
    </location>
</feature>
<gene>
    <name evidence="5" type="ORF">SAMN05216377_102447</name>
</gene>
<proteinExistence type="inferred from homology"/>
<dbReference type="PANTHER" id="PTHR43630:SF1">
    <property type="entry name" value="POLY-BETA-1,6-N-ACETYL-D-GLUCOSAMINE SYNTHASE"/>
    <property type="match status" value="1"/>
</dbReference>
<evidence type="ECO:0000313" key="5">
    <source>
        <dbReference type="EMBL" id="SDE91230.1"/>
    </source>
</evidence>
<sequence>MEHTRIVALVPAHDEERALPAALASLRAQRVGPDRVVVVADGCTDGTAAVALAHGAEVLETVDNTDRKAGALNQALRVLLPTLDDADLLLVLDADSALSSDFLALARAHLDDPTVGAIGGIFHGRPDDAHGLLGELRPRALPGALQRNEYTRYAREIARRGGRARVLTGTATLFRVRTLRRIAAERGTALPGRPGDVYDSRALTEDNEITLAVRTLGLRAVSPAGCTVETEVMPTWRDLWHQRMRWQRGALENLRAYGFSRVTAPYWLQQVGMYLGILAVVLFLLATALFAALGELGPPRGVWLLVTAVFVVERIWTVRRRGWRGILLAAPIVVEFGYDLFQQAVYLAAATALAQGRTARWHHLSPAPI</sequence>
<keyword evidence="2" id="KW-0328">Glycosyltransferase</keyword>
<keyword evidence="3 5" id="KW-0808">Transferase</keyword>
<dbReference type="SUPFAM" id="SSF53448">
    <property type="entry name" value="Nucleotide-diphospho-sugar transferases"/>
    <property type="match status" value="1"/>
</dbReference>
<protein>
    <submittedName>
        <fullName evidence="5">Glycosyltransferase, catalytic subunit of cellulose synthase and poly-beta-1,6-N-acetylglucosamine synthase</fullName>
    </submittedName>
</protein>
<accession>A0A1G7GSV8</accession>
<keyword evidence="4" id="KW-0812">Transmembrane</keyword>
<comment type="similarity">
    <text evidence="1">Belongs to the glycosyltransferase 2 family.</text>
</comment>
<keyword evidence="4" id="KW-1133">Transmembrane helix</keyword>
<dbReference type="InterPro" id="IPR029044">
    <property type="entry name" value="Nucleotide-diphossugar_trans"/>
</dbReference>
<dbReference type="GO" id="GO:0016757">
    <property type="term" value="F:glycosyltransferase activity"/>
    <property type="evidence" value="ECO:0007669"/>
    <property type="project" value="UniProtKB-KW"/>
</dbReference>
<dbReference type="STRING" id="366584.SAMN05216377_102447"/>
<evidence type="ECO:0000256" key="1">
    <source>
        <dbReference type="ARBA" id="ARBA00006739"/>
    </source>
</evidence>
<dbReference type="Gene3D" id="3.90.550.10">
    <property type="entry name" value="Spore Coat Polysaccharide Biosynthesis Protein SpsA, Chain A"/>
    <property type="match status" value="1"/>
</dbReference>
<keyword evidence="4" id="KW-0472">Membrane</keyword>
<dbReference type="Proteomes" id="UP000198967">
    <property type="component" value="Unassembled WGS sequence"/>
</dbReference>
<dbReference type="CDD" id="cd06423">
    <property type="entry name" value="CESA_like"/>
    <property type="match status" value="1"/>
</dbReference>
<organism evidence="5 6">
    <name type="scientific">Pseudonocardia oroxyli</name>
    <dbReference type="NCBI Taxonomy" id="366584"/>
    <lineage>
        <taxon>Bacteria</taxon>
        <taxon>Bacillati</taxon>
        <taxon>Actinomycetota</taxon>
        <taxon>Actinomycetes</taxon>
        <taxon>Pseudonocardiales</taxon>
        <taxon>Pseudonocardiaceae</taxon>
        <taxon>Pseudonocardia</taxon>
    </lineage>
</organism>
<dbReference type="Pfam" id="PF13641">
    <property type="entry name" value="Glyco_tranf_2_3"/>
    <property type="match status" value="1"/>
</dbReference>
<name>A0A1G7GSV8_PSEOR</name>
<evidence type="ECO:0000256" key="3">
    <source>
        <dbReference type="ARBA" id="ARBA00022679"/>
    </source>
</evidence>